<proteinExistence type="predicted"/>
<name>A0A2T6C0K9_9BACL</name>
<comment type="caution">
    <text evidence="1">The sequence shown here is derived from an EMBL/GenBank/DDBJ whole genome shotgun (WGS) entry which is preliminary data.</text>
</comment>
<dbReference type="Proteomes" id="UP000244240">
    <property type="component" value="Unassembled WGS sequence"/>
</dbReference>
<keyword evidence="2" id="KW-1185">Reference proteome</keyword>
<protein>
    <submittedName>
        <fullName evidence="1">Uncharacterized protein</fullName>
    </submittedName>
</protein>
<gene>
    <name evidence="1" type="ORF">C8P63_10629</name>
</gene>
<evidence type="ECO:0000313" key="1">
    <source>
        <dbReference type="EMBL" id="PTX61777.1"/>
    </source>
</evidence>
<dbReference type="EMBL" id="QBKR01000006">
    <property type="protein sequence ID" value="PTX61777.1"/>
    <property type="molecule type" value="Genomic_DNA"/>
</dbReference>
<dbReference type="RefSeq" id="WP_108022405.1">
    <property type="nucleotide sequence ID" value="NZ_QBKR01000006.1"/>
</dbReference>
<evidence type="ECO:0000313" key="2">
    <source>
        <dbReference type="Proteomes" id="UP000244240"/>
    </source>
</evidence>
<accession>A0A2T6C0K9</accession>
<organism evidence="1 2">
    <name type="scientific">Melghirimyces profundicolus</name>
    <dbReference type="NCBI Taxonomy" id="1242148"/>
    <lineage>
        <taxon>Bacteria</taxon>
        <taxon>Bacillati</taxon>
        <taxon>Bacillota</taxon>
        <taxon>Bacilli</taxon>
        <taxon>Bacillales</taxon>
        <taxon>Thermoactinomycetaceae</taxon>
        <taxon>Melghirimyces</taxon>
    </lineage>
</organism>
<reference evidence="1 2" key="1">
    <citation type="submission" date="2018-04" db="EMBL/GenBank/DDBJ databases">
        <title>Genomic Encyclopedia of Archaeal and Bacterial Type Strains, Phase II (KMG-II): from individual species to whole genera.</title>
        <authorList>
            <person name="Goeker M."/>
        </authorList>
    </citation>
    <scope>NUCLEOTIDE SEQUENCE [LARGE SCALE GENOMIC DNA]</scope>
    <source>
        <strain evidence="1 2">DSM 45787</strain>
    </source>
</reference>
<sequence length="134" mass="15495">MLTREEKLDRFARLLTVWHTKYDDGTNIDIIAYDIVYMTAAQGWSVEEGIQWGLENSQVIEKDGRPLRILTRQAGIQAWRAFNQVQHGNPDRKLICQECSREIKDKPHEMLNGHRPVCSKSCVKDFPWLKAPSG</sequence>
<dbReference type="AlphaFoldDB" id="A0A2T6C0K9"/>